<organism evidence="2 3">
    <name type="scientific">Amniculicola lignicola CBS 123094</name>
    <dbReference type="NCBI Taxonomy" id="1392246"/>
    <lineage>
        <taxon>Eukaryota</taxon>
        <taxon>Fungi</taxon>
        <taxon>Dikarya</taxon>
        <taxon>Ascomycota</taxon>
        <taxon>Pezizomycotina</taxon>
        <taxon>Dothideomycetes</taxon>
        <taxon>Pleosporomycetidae</taxon>
        <taxon>Pleosporales</taxon>
        <taxon>Amniculicolaceae</taxon>
        <taxon>Amniculicola</taxon>
    </lineage>
</organism>
<protein>
    <submittedName>
        <fullName evidence="2">Uncharacterized protein</fullName>
    </submittedName>
</protein>
<feature type="chain" id="PRO_5025522783" evidence="1">
    <location>
        <begin position="21"/>
        <end position="177"/>
    </location>
</feature>
<feature type="signal peptide" evidence="1">
    <location>
        <begin position="1"/>
        <end position="20"/>
    </location>
</feature>
<dbReference type="AlphaFoldDB" id="A0A6A5WWA2"/>
<dbReference type="EMBL" id="ML977561">
    <property type="protein sequence ID" value="KAF2006002.1"/>
    <property type="molecule type" value="Genomic_DNA"/>
</dbReference>
<sequence length="177" mass="20525">MVVWLVACYFGGLLDNGSWAWVSEVGRWRCWWIGVDGWRQCWMEGDGVDMCTARDISRVKGTGVEVLDGQWRSRPKQSLLSSEDLIPLDGSIIVMRFHRPRCSRLEQSRRHIRSMKITKRLKARRIFFCVTDSSDGVYRKPDSCAPADDDFTAAHCKEMSTRLVAPEMRSIQTYAWW</sequence>
<evidence type="ECO:0000313" key="3">
    <source>
        <dbReference type="Proteomes" id="UP000799779"/>
    </source>
</evidence>
<accession>A0A6A5WWA2</accession>
<gene>
    <name evidence="2" type="ORF">P154DRAFT_291140</name>
</gene>
<keyword evidence="1" id="KW-0732">Signal</keyword>
<evidence type="ECO:0000313" key="2">
    <source>
        <dbReference type="EMBL" id="KAF2006002.1"/>
    </source>
</evidence>
<name>A0A6A5WWA2_9PLEO</name>
<keyword evidence="3" id="KW-1185">Reference proteome</keyword>
<evidence type="ECO:0000256" key="1">
    <source>
        <dbReference type="SAM" id="SignalP"/>
    </source>
</evidence>
<proteinExistence type="predicted"/>
<reference evidence="2" key="1">
    <citation type="journal article" date="2020" name="Stud. Mycol.">
        <title>101 Dothideomycetes genomes: a test case for predicting lifestyles and emergence of pathogens.</title>
        <authorList>
            <person name="Haridas S."/>
            <person name="Albert R."/>
            <person name="Binder M."/>
            <person name="Bloem J."/>
            <person name="Labutti K."/>
            <person name="Salamov A."/>
            <person name="Andreopoulos B."/>
            <person name="Baker S."/>
            <person name="Barry K."/>
            <person name="Bills G."/>
            <person name="Bluhm B."/>
            <person name="Cannon C."/>
            <person name="Castanera R."/>
            <person name="Culley D."/>
            <person name="Daum C."/>
            <person name="Ezra D."/>
            <person name="Gonzalez J."/>
            <person name="Henrissat B."/>
            <person name="Kuo A."/>
            <person name="Liang C."/>
            <person name="Lipzen A."/>
            <person name="Lutzoni F."/>
            <person name="Magnuson J."/>
            <person name="Mondo S."/>
            <person name="Nolan M."/>
            <person name="Ohm R."/>
            <person name="Pangilinan J."/>
            <person name="Park H.-J."/>
            <person name="Ramirez L."/>
            <person name="Alfaro M."/>
            <person name="Sun H."/>
            <person name="Tritt A."/>
            <person name="Yoshinaga Y."/>
            <person name="Zwiers L.-H."/>
            <person name="Turgeon B."/>
            <person name="Goodwin S."/>
            <person name="Spatafora J."/>
            <person name="Crous P."/>
            <person name="Grigoriev I."/>
        </authorList>
    </citation>
    <scope>NUCLEOTIDE SEQUENCE</scope>
    <source>
        <strain evidence="2">CBS 123094</strain>
    </source>
</reference>
<dbReference type="Proteomes" id="UP000799779">
    <property type="component" value="Unassembled WGS sequence"/>
</dbReference>